<sequence>MSLLIEEEEQQETEGVPVCGANLSSPVVDTAYYIDEIHYRIGNRMYIENAD</sequence>
<name>K0IJV8_NITGG</name>
<protein>
    <submittedName>
        <fullName evidence="1">Uncharacterized protein</fullName>
    </submittedName>
</protein>
<dbReference type="EMBL" id="CP002408">
    <property type="protein sequence ID" value="AFU59508.1"/>
    <property type="molecule type" value="Genomic_DNA"/>
</dbReference>
<dbReference type="STRING" id="1237085.Ngar_c25860"/>
<dbReference type="Proteomes" id="UP000008037">
    <property type="component" value="Chromosome"/>
</dbReference>
<dbReference type="KEGG" id="nga:Ngar_c25860"/>
<dbReference type="GeneID" id="58787758"/>
<dbReference type="HOGENOM" id="CLU_3094231_0_0_2"/>
<proteinExistence type="predicted"/>
<gene>
    <name evidence="1" type="ordered locus">Ngar_c25860</name>
</gene>
<dbReference type="AlphaFoldDB" id="K0IJV8"/>
<organism evidence="1 2">
    <name type="scientific">Nitrososphaera gargensis (strain Ga9.2)</name>
    <dbReference type="NCBI Taxonomy" id="1237085"/>
    <lineage>
        <taxon>Archaea</taxon>
        <taxon>Nitrososphaerota</taxon>
        <taxon>Nitrososphaeria</taxon>
        <taxon>Nitrososphaerales</taxon>
        <taxon>Nitrososphaeraceae</taxon>
        <taxon>Nitrososphaera</taxon>
    </lineage>
</organism>
<evidence type="ECO:0000313" key="1">
    <source>
        <dbReference type="EMBL" id="AFU59508.1"/>
    </source>
</evidence>
<dbReference type="BioCyc" id="CNIT1237085:G1324-2586-MONOMER"/>
<keyword evidence="2" id="KW-1185">Reference proteome</keyword>
<evidence type="ECO:0000313" key="2">
    <source>
        <dbReference type="Proteomes" id="UP000008037"/>
    </source>
</evidence>
<dbReference type="OrthoDB" id="12414at2157"/>
<reference evidence="1 2" key="1">
    <citation type="journal article" date="2012" name="Environ. Microbiol.">
        <title>The genome of the ammonia-oxidizing Candidatus Nitrososphaera gargensis: insights into metabolic versatility and environmental adaptations.</title>
        <authorList>
            <person name="Spang A."/>
            <person name="Poehlein A."/>
            <person name="Offre P."/>
            <person name="Zumbragel S."/>
            <person name="Haider S."/>
            <person name="Rychlik N."/>
            <person name="Nowka B."/>
            <person name="Schmeisser C."/>
            <person name="Lebedeva E.V."/>
            <person name="Rattei T."/>
            <person name="Bohm C."/>
            <person name="Schmid M."/>
            <person name="Galushko A."/>
            <person name="Hatzenpichler R."/>
            <person name="Weinmaier T."/>
            <person name="Daniel R."/>
            <person name="Schleper C."/>
            <person name="Spieck E."/>
            <person name="Streit W."/>
            <person name="Wagner M."/>
        </authorList>
    </citation>
    <scope>NUCLEOTIDE SEQUENCE [LARGE SCALE GENOMIC DNA]</scope>
    <source>
        <strain evidence="2">Ga9.2</strain>
    </source>
</reference>
<dbReference type="InParanoid" id="K0IJV8"/>
<accession>K0IJV8</accession>
<dbReference type="RefSeq" id="WP_015020043.1">
    <property type="nucleotide sequence ID" value="NC_018719.1"/>
</dbReference>